<keyword evidence="4" id="KW-1185">Reference proteome</keyword>
<dbReference type="Gene3D" id="3.20.90.10">
    <property type="entry name" value="Tubby Protein, Chain A"/>
    <property type="match status" value="1"/>
</dbReference>
<dbReference type="InterPro" id="IPR000007">
    <property type="entry name" value="Tubby_C"/>
</dbReference>
<evidence type="ECO:0000313" key="4">
    <source>
        <dbReference type="Proteomes" id="UP001291623"/>
    </source>
</evidence>
<sequence>MKNFQLVASPENGVVAGPEHEKVILQFGKVGLDMFTAFQAFALCLSSFDTTITCE</sequence>
<dbReference type="Proteomes" id="UP001291623">
    <property type="component" value="Unassembled WGS sequence"/>
</dbReference>
<gene>
    <name evidence="3" type="ORF">RND71_026314</name>
</gene>
<dbReference type="InterPro" id="IPR025659">
    <property type="entry name" value="Tubby-like_C"/>
</dbReference>
<dbReference type="PANTHER" id="PTHR16517:SF158">
    <property type="entry name" value="TUBBY-LIKE F-BOX PROTEIN 9"/>
    <property type="match status" value="1"/>
</dbReference>
<name>A0AAE1RM61_9SOLA</name>
<reference evidence="3" key="1">
    <citation type="submission" date="2023-12" db="EMBL/GenBank/DDBJ databases">
        <title>Genome assembly of Anisodus tanguticus.</title>
        <authorList>
            <person name="Wang Y.-J."/>
        </authorList>
    </citation>
    <scope>NUCLEOTIDE SEQUENCE</scope>
    <source>
        <strain evidence="3">KB-2021</strain>
        <tissue evidence="3">Leaf</tissue>
    </source>
</reference>
<comment type="caution">
    <text evidence="3">The sequence shown here is derived from an EMBL/GenBank/DDBJ whole genome shotgun (WGS) entry which is preliminary data.</text>
</comment>
<evidence type="ECO:0000256" key="1">
    <source>
        <dbReference type="ARBA" id="ARBA00007129"/>
    </source>
</evidence>
<dbReference type="AlphaFoldDB" id="A0AAE1RM61"/>
<proteinExistence type="inferred from homology"/>
<dbReference type="Pfam" id="PF01167">
    <property type="entry name" value="Tub"/>
    <property type="match status" value="1"/>
</dbReference>
<dbReference type="SUPFAM" id="SSF54518">
    <property type="entry name" value="Tubby C-terminal domain-like"/>
    <property type="match status" value="1"/>
</dbReference>
<accession>A0AAE1RM61</accession>
<feature type="domain" description="Tubby C-terminal" evidence="2">
    <location>
        <begin position="1"/>
        <end position="50"/>
    </location>
</feature>
<organism evidence="3 4">
    <name type="scientific">Anisodus tanguticus</name>
    <dbReference type="NCBI Taxonomy" id="243964"/>
    <lineage>
        <taxon>Eukaryota</taxon>
        <taxon>Viridiplantae</taxon>
        <taxon>Streptophyta</taxon>
        <taxon>Embryophyta</taxon>
        <taxon>Tracheophyta</taxon>
        <taxon>Spermatophyta</taxon>
        <taxon>Magnoliopsida</taxon>
        <taxon>eudicotyledons</taxon>
        <taxon>Gunneridae</taxon>
        <taxon>Pentapetalae</taxon>
        <taxon>asterids</taxon>
        <taxon>lamiids</taxon>
        <taxon>Solanales</taxon>
        <taxon>Solanaceae</taxon>
        <taxon>Solanoideae</taxon>
        <taxon>Hyoscyameae</taxon>
        <taxon>Anisodus</taxon>
    </lineage>
</organism>
<dbReference type="PANTHER" id="PTHR16517">
    <property type="entry name" value="TUBBY-RELATED"/>
    <property type="match status" value="1"/>
</dbReference>
<evidence type="ECO:0000313" key="3">
    <source>
        <dbReference type="EMBL" id="KAK4354120.1"/>
    </source>
</evidence>
<dbReference type="EMBL" id="JAVYJV010000014">
    <property type="protein sequence ID" value="KAK4354120.1"/>
    <property type="molecule type" value="Genomic_DNA"/>
</dbReference>
<evidence type="ECO:0000259" key="2">
    <source>
        <dbReference type="Pfam" id="PF01167"/>
    </source>
</evidence>
<comment type="similarity">
    <text evidence="1">Belongs to the TUB family.</text>
</comment>
<protein>
    <recommendedName>
        <fullName evidence="2">Tubby C-terminal domain-containing protein</fullName>
    </recommendedName>
</protein>